<dbReference type="Proteomes" id="UP001470230">
    <property type="component" value="Unassembled WGS sequence"/>
</dbReference>
<evidence type="ECO:0000313" key="3">
    <source>
        <dbReference type="Proteomes" id="UP001470230"/>
    </source>
</evidence>
<organism evidence="2 3">
    <name type="scientific">Tritrichomonas musculus</name>
    <dbReference type="NCBI Taxonomy" id="1915356"/>
    <lineage>
        <taxon>Eukaryota</taxon>
        <taxon>Metamonada</taxon>
        <taxon>Parabasalia</taxon>
        <taxon>Tritrichomonadida</taxon>
        <taxon>Tritrichomonadidae</taxon>
        <taxon>Tritrichomonas</taxon>
    </lineage>
</organism>
<dbReference type="EMBL" id="JAPFFF010000035">
    <property type="protein sequence ID" value="KAK8843253.1"/>
    <property type="molecule type" value="Genomic_DNA"/>
</dbReference>
<gene>
    <name evidence="2" type="ORF">M9Y10_025108</name>
    <name evidence="1" type="ORF">M9Y10_036603</name>
</gene>
<dbReference type="EMBL" id="JAPFFF010000525">
    <property type="protein sequence ID" value="KAK8834077.1"/>
    <property type="molecule type" value="Genomic_DNA"/>
</dbReference>
<sequence>MDYEPILALTTQFYREDYILNNPKSPKMILVYPQRQCFWDYTYLQIFLNEMHTFIPNSHPFSIVNDDKNQRKLYFHFRDSANLDNKINILISDSIYVYLSSNFLNEHFETEKKVFYSSIGAENKMMKTVKLQNHVRFFKKFNEISVGSQILLYKCSMVYSSKYDFSKIFHFFSKRIIPAGLPLNECTEMIYKYHETFSVVNSKRIQSIDDLKREEVKGYLKFVLKYKTCRRKLPNYFLNNNEYYIVGGVFILPYSNSLFQNGDFSIEGYILDTTWTIMDNFVTAILMACFSNTSLPIAFAFGNTENANLYRLLLNTVKDQINIEFTNKFLESDQGKALLVICDEFKMKHLCCIKHLLTNLKNKDYSFEIERLIKCESNLDLFNCTQIFSNKFSEICAQNNEEFININASLSKVGLVFLNNQICIQNPKRWNEVSLAVRCQARMPSTTNTLEATHGHLNKRTPRRNTFYQSIFRLYTSLMDKYMNVNKRIAHNYYYLKNKTVKMMKSFDDACMQNMIAFYQTSINECACSNNKLASSNYRIDIPCVHRLRIGSQFPELPECELQLNFQYNDIIMDFDFLQEAENYVGHYENDIEYAIKTIKFFSRYKDENKIRGYVSMHYSQEIDSFFINNQQISTIQLVQEGIFYFKKLKQNNNN</sequence>
<accession>A0ABR2HAJ4</accession>
<keyword evidence="3" id="KW-1185">Reference proteome</keyword>
<protein>
    <recommendedName>
        <fullName evidence="4">MULE transposase domain-containing protein</fullName>
    </recommendedName>
</protein>
<evidence type="ECO:0008006" key="4">
    <source>
        <dbReference type="Google" id="ProtNLM"/>
    </source>
</evidence>
<proteinExistence type="predicted"/>
<reference evidence="2 3" key="1">
    <citation type="submission" date="2024-04" db="EMBL/GenBank/DDBJ databases">
        <title>Tritrichomonas musculus Genome.</title>
        <authorList>
            <person name="Alves-Ferreira E."/>
            <person name="Grigg M."/>
            <person name="Lorenzi H."/>
            <person name="Galac M."/>
        </authorList>
    </citation>
    <scope>NUCLEOTIDE SEQUENCE [LARGE SCALE GENOMIC DNA]</scope>
    <source>
        <strain evidence="2 3">EAF2021</strain>
    </source>
</reference>
<evidence type="ECO:0000313" key="1">
    <source>
        <dbReference type="EMBL" id="KAK8834077.1"/>
    </source>
</evidence>
<evidence type="ECO:0000313" key="2">
    <source>
        <dbReference type="EMBL" id="KAK8843253.1"/>
    </source>
</evidence>
<name>A0ABR2HAJ4_9EUKA</name>
<comment type="caution">
    <text evidence="2">The sequence shown here is derived from an EMBL/GenBank/DDBJ whole genome shotgun (WGS) entry which is preliminary data.</text>
</comment>